<sequence length="15" mass="1626">MVSRCDAAIGCQRLC</sequence>
<gene>
    <name evidence="1" type="ORF">NPIL_396771</name>
</gene>
<organism evidence="1 2">
    <name type="scientific">Nephila pilipes</name>
    <name type="common">Giant wood spider</name>
    <name type="synonym">Nephila maculata</name>
    <dbReference type="NCBI Taxonomy" id="299642"/>
    <lineage>
        <taxon>Eukaryota</taxon>
        <taxon>Metazoa</taxon>
        <taxon>Ecdysozoa</taxon>
        <taxon>Arthropoda</taxon>
        <taxon>Chelicerata</taxon>
        <taxon>Arachnida</taxon>
        <taxon>Araneae</taxon>
        <taxon>Araneomorphae</taxon>
        <taxon>Entelegynae</taxon>
        <taxon>Araneoidea</taxon>
        <taxon>Nephilidae</taxon>
        <taxon>Nephila</taxon>
    </lineage>
</organism>
<name>A0A8X6PVM2_NEPPI</name>
<dbReference type="Proteomes" id="UP000887013">
    <property type="component" value="Unassembled WGS sequence"/>
</dbReference>
<dbReference type="EMBL" id="BMAW01024438">
    <property type="protein sequence ID" value="GFT87829.1"/>
    <property type="molecule type" value="Genomic_DNA"/>
</dbReference>
<evidence type="ECO:0000313" key="1">
    <source>
        <dbReference type="EMBL" id="GFT87829.1"/>
    </source>
</evidence>
<protein>
    <submittedName>
        <fullName evidence="1">Uncharacterized protein</fullName>
    </submittedName>
</protein>
<accession>A0A8X6PVM2</accession>
<feature type="non-terminal residue" evidence="1">
    <location>
        <position position="15"/>
    </location>
</feature>
<keyword evidence="2" id="KW-1185">Reference proteome</keyword>
<evidence type="ECO:0000313" key="2">
    <source>
        <dbReference type="Proteomes" id="UP000887013"/>
    </source>
</evidence>
<comment type="caution">
    <text evidence="1">The sequence shown here is derived from an EMBL/GenBank/DDBJ whole genome shotgun (WGS) entry which is preliminary data.</text>
</comment>
<reference evidence="1" key="1">
    <citation type="submission" date="2020-08" db="EMBL/GenBank/DDBJ databases">
        <title>Multicomponent nature underlies the extraordinary mechanical properties of spider dragline silk.</title>
        <authorList>
            <person name="Kono N."/>
            <person name="Nakamura H."/>
            <person name="Mori M."/>
            <person name="Yoshida Y."/>
            <person name="Ohtoshi R."/>
            <person name="Malay A.D."/>
            <person name="Moran D.A.P."/>
            <person name="Tomita M."/>
            <person name="Numata K."/>
            <person name="Arakawa K."/>
        </authorList>
    </citation>
    <scope>NUCLEOTIDE SEQUENCE</scope>
</reference>
<proteinExistence type="predicted"/>